<dbReference type="NCBIfam" id="TIGR02195">
    <property type="entry name" value="heptsyl_trn_II"/>
    <property type="match status" value="1"/>
</dbReference>
<comment type="similarity">
    <text evidence="3">Belongs to the glycosyltransferase 9 family.</text>
</comment>
<dbReference type="CDD" id="cd03789">
    <property type="entry name" value="GT9_LPS_heptosyltransferase"/>
    <property type="match status" value="1"/>
</dbReference>
<dbReference type="CAZy" id="GT9">
    <property type="family name" value="Glycosyltransferase Family 9"/>
</dbReference>
<dbReference type="GO" id="GO:0009244">
    <property type="term" value="P:lipopolysaccharide core region biosynthetic process"/>
    <property type="evidence" value="ECO:0007669"/>
    <property type="project" value="TreeGrafter"/>
</dbReference>
<dbReference type="InterPro" id="IPR002201">
    <property type="entry name" value="Glyco_trans_9"/>
</dbReference>
<dbReference type="STRING" id="258594.RPA3986"/>
<dbReference type="GO" id="GO:0008713">
    <property type="term" value="F:ADP-heptose-lipopolysaccharide heptosyltransferase activity"/>
    <property type="evidence" value="ECO:0007669"/>
    <property type="project" value="UniProtKB-EC"/>
</dbReference>
<reference evidence="7" key="1">
    <citation type="journal article" date="2004" name="Nat. Biotechnol.">
        <title>Complete genome sequence of the metabolically versatile photosynthetic bacterium Rhodopseudomonas palustris.</title>
        <authorList>
            <person name="Larimer F.W."/>
            <person name="Chain P."/>
            <person name="Hauser L."/>
            <person name="Lamerdin J."/>
            <person name="Malfatti S."/>
            <person name="Do L."/>
            <person name="Land M.L."/>
            <person name="Pelletier D.A."/>
            <person name="Beatty J.T."/>
            <person name="Lang A.S."/>
            <person name="Tabita F.R."/>
            <person name="Gibson J.L."/>
            <person name="Hanson T.E."/>
            <person name="Bobst C."/>
            <person name="Torres J.L."/>
            <person name="Peres C."/>
            <person name="Harrison F.H."/>
            <person name="Gibson J."/>
            <person name="Harwood C.S."/>
        </authorList>
    </citation>
    <scope>NUCLEOTIDE SEQUENCE [LARGE SCALE GENOMIC DNA]</scope>
    <source>
        <strain evidence="7">CGA009</strain>
    </source>
</reference>
<dbReference type="EC" id="2.4.99.24" evidence="4"/>
<evidence type="ECO:0000256" key="2">
    <source>
        <dbReference type="ARBA" id="ARBA00022679"/>
    </source>
</evidence>
<gene>
    <name evidence="7" type="ordered locus">RPA3986</name>
</gene>
<protein>
    <recommendedName>
        <fullName evidence="4">lipopolysaccharide heptosyltransferase II</fullName>
        <ecNumber evidence="4">2.4.99.24</ecNumber>
    </recommendedName>
</protein>
<dbReference type="InterPro" id="IPR051199">
    <property type="entry name" value="LPS_LOS_Heptosyltrfase"/>
</dbReference>
<keyword evidence="2" id="KW-0808">Transferase</keyword>
<evidence type="ECO:0000256" key="4">
    <source>
        <dbReference type="ARBA" id="ARBA00044042"/>
    </source>
</evidence>
<name>Q6N2R3_RHOPA</name>
<dbReference type="GO" id="GO:0005829">
    <property type="term" value="C:cytosol"/>
    <property type="evidence" value="ECO:0007669"/>
    <property type="project" value="TreeGrafter"/>
</dbReference>
<sequence length="396" mass="42971">MAVNAERPRREMSAGRGPRQALTGWADQSLPGRAAEQAMNYESLKASLATAPDRNDTSPVLLVPYMWIGDFVRCHTVVRVLKDRWPNRPVDVLTTTLCAPLVDYMPGVRQGIVWDLPRSKISLSQERALAAKLRQQGYGASVVMPRTFKSTIAPWLAGIPKRTGFIGEVRFGLLNDWRRGEKALPRMIDRCAALALPPLPELPLDWPEPQLQVPEAEIAAWRQANGLYGRTVVALAPGAVGPAKRWSYYVEAGKALAERGFEVWVVGGPGETAKAQEIVAAGGPHVRDLTGTDLRNGILALAAADLVISNDSGLLHVSAAIGSRTIGIFGPTSPWHYAPLNPIETVIQAPGDIPCRPCHKPICRMQHHRCMRDIAVEDVTTAALRALQAAGITPAV</sequence>
<dbReference type="HOGENOM" id="CLU_038371_7_0_5"/>
<dbReference type="PhylomeDB" id="Q6N2R3"/>
<dbReference type="EMBL" id="BX572605">
    <property type="protein sequence ID" value="CAE29427.1"/>
    <property type="molecule type" value="Genomic_DNA"/>
</dbReference>
<organism evidence="7">
    <name type="scientific">Rhodopseudomonas palustris (strain ATCC BAA-98 / CGA009)</name>
    <dbReference type="NCBI Taxonomy" id="258594"/>
    <lineage>
        <taxon>Bacteria</taxon>
        <taxon>Pseudomonadati</taxon>
        <taxon>Pseudomonadota</taxon>
        <taxon>Alphaproteobacteria</taxon>
        <taxon>Hyphomicrobiales</taxon>
        <taxon>Nitrobacteraceae</taxon>
        <taxon>Rhodopseudomonas</taxon>
    </lineage>
</organism>
<evidence type="ECO:0000256" key="5">
    <source>
        <dbReference type="ARBA" id="ARBA00047503"/>
    </source>
</evidence>
<evidence type="ECO:0000313" key="7">
    <source>
        <dbReference type="EMBL" id="CAE29427.1"/>
    </source>
</evidence>
<accession>Q6N2R3</accession>
<keyword evidence="1" id="KW-0328">Glycosyltransferase</keyword>
<dbReference type="InterPro" id="IPR011910">
    <property type="entry name" value="RfaF"/>
</dbReference>
<dbReference type="PANTHER" id="PTHR30160">
    <property type="entry name" value="TETRAACYLDISACCHARIDE 4'-KINASE-RELATED"/>
    <property type="match status" value="1"/>
</dbReference>
<proteinExistence type="inferred from homology"/>
<dbReference type="PANTHER" id="PTHR30160:SF7">
    <property type="entry name" value="ADP-HEPTOSE--LPS HEPTOSYLTRANSFERASE 2"/>
    <property type="match status" value="1"/>
</dbReference>
<dbReference type="Gene3D" id="3.40.50.2000">
    <property type="entry name" value="Glycogen Phosphorylase B"/>
    <property type="match status" value="2"/>
</dbReference>
<dbReference type="SUPFAM" id="SSF53756">
    <property type="entry name" value="UDP-Glycosyltransferase/glycogen phosphorylase"/>
    <property type="match status" value="1"/>
</dbReference>
<evidence type="ECO:0000256" key="1">
    <source>
        <dbReference type="ARBA" id="ARBA00022676"/>
    </source>
</evidence>
<dbReference type="eggNOG" id="COG0859">
    <property type="taxonomic scope" value="Bacteria"/>
</dbReference>
<dbReference type="Pfam" id="PF01075">
    <property type="entry name" value="Glyco_transf_9"/>
    <property type="match status" value="1"/>
</dbReference>
<comment type="catalytic activity">
    <reaction evidence="5">
        <text>an L-alpha-D-Hep-(1-&gt;5)-[alpha-Kdo-(2-&gt;4)]-alpha-Kdo-(2-&gt;6)-lipid A + ADP-L-glycero-beta-D-manno-heptose = an L-alpha-D-Hep-(1-&gt;3)-L-alpha-D-Hep-(1-&gt;5)-[alpha-Kdo-(2-&gt;4)]-alpha-Kdo-(2-&gt;6)-lipid A + ADP + H(+)</text>
        <dbReference type="Rhea" id="RHEA:74071"/>
        <dbReference type="ChEBI" id="CHEBI:15378"/>
        <dbReference type="ChEBI" id="CHEBI:61506"/>
        <dbReference type="ChEBI" id="CHEBI:193068"/>
        <dbReference type="ChEBI" id="CHEBI:193069"/>
        <dbReference type="ChEBI" id="CHEBI:456216"/>
        <dbReference type="EC" id="2.4.99.24"/>
    </reaction>
</comment>
<evidence type="ECO:0000256" key="3">
    <source>
        <dbReference type="ARBA" id="ARBA00043995"/>
    </source>
</evidence>
<evidence type="ECO:0000256" key="6">
    <source>
        <dbReference type="SAM" id="MobiDB-lite"/>
    </source>
</evidence>
<feature type="compositionally biased region" description="Basic and acidic residues" evidence="6">
    <location>
        <begin position="1"/>
        <end position="13"/>
    </location>
</feature>
<dbReference type="AlphaFoldDB" id="Q6N2R3"/>
<feature type="region of interest" description="Disordered" evidence="6">
    <location>
        <begin position="1"/>
        <end position="24"/>
    </location>
</feature>